<proteinExistence type="predicted"/>
<name>A0A0A9AST3_ARUDO</name>
<evidence type="ECO:0000313" key="1">
    <source>
        <dbReference type="EMBL" id="JAD50112.1"/>
    </source>
</evidence>
<organism evidence="1">
    <name type="scientific">Arundo donax</name>
    <name type="common">Giant reed</name>
    <name type="synonym">Donax arundinaceus</name>
    <dbReference type="NCBI Taxonomy" id="35708"/>
    <lineage>
        <taxon>Eukaryota</taxon>
        <taxon>Viridiplantae</taxon>
        <taxon>Streptophyta</taxon>
        <taxon>Embryophyta</taxon>
        <taxon>Tracheophyta</taxon>
        <taxon>Spermatophyta</taxon>
        <taxon>Magnoliopsida</taxon>
        <taxon>Liliopsida</taxon>
        <taxon>Poales</taxon>
        <taxon>Poaceae</taxon>
        <taxon>PACMAD clade</taxon>
        <taxon>Arundinoideae</taxon>
        <taxon>Arundineae</taxon>
        <taxon>Arundo</taxon>
    </lineage>
</organism>
<dbReference type="EMBL" id="GBRH01247783">
    <property type="protein sequence ID" value="JAD50112.1"/>
    <property type="molecule type" value="Transcribed_RNA"/>
</dbReference>
<accession>A0A0A9AST3</accession>
<sequence length="16" mass="1826">MIAKQKLNPAPLIYLL</sequence>
<protein>
    <submittedName>
        <fullName evidence="1">Uncharacterized protein</fullName>
    </submittedName>
</protein>
<dbReference type="AlphaFoldDB" id="A0A0A9AST3"/>
<reference evidence="1" key="1">
    <citation type="submission" date="2014-09" db="EMBL/GenBank/DDBJ databases">
        <authorList>
            <person name="Magalhaes I.L.F."/>
            <person name="Oliveira U."/>
            <person name="Santos F.R."/>
            <person name="Vidigal T.H.D.A."/>
            <person name="Brescovit A.D."/>
            <person name="Santos A.J."/>
        </authorList>
    </citation>
    <scope>NUCLEOTIDE SEQUENCE</scope>
    <source>
        <tissue evidence="1">Shoot tissue taken approximately 20 cm above the soil surface</tissue>
    </source>
</reference>
<reference evidence="1" key="2">
    <citation type="journal article" date="2015" name="Data Brief">
        <title>Shoot transcriptome of the giant reed, Arundo donax.</title>
        <authorList>
            <person name="Barrero R.A."/>
            <person name="Guerrero F.D."/>
            <person name="Moolhuijzen P."/>
            <person name="Goolsby J.A."/>
            <person name="Tidwell J."/>
            <person name="Bellgard S.E."/>
            <person name="Bellgard M.I."/>
        </authorList>
    </citation>
    <scope>NUCLEOTIDE SEQUENCE</scope>
    <source>
        <tissue evidence="1">Shoot tissue taken approximately 20 cm above the soil surface</tissue>
    </source>
</reference>